<dbReference type="RefSeq" id="WP_189502878.1">
    <property type="nucleotide sequence ID" value="NZ_BMZQ01000001.1"/>
</dbReference>
<organism evidence="2 3">
    <name type="scientific">Tianweitania populi</name>
    <dbReference type="NCBI Taxonomy" id="1607949"/>
    <lineage>
        <taxon>Bacteria</taxon>
        <taxon>Pseudomonadati</taxon>
        <taxon>Pseudomonadota</taxon>
        <taxon>Alphaproteobacteria</taxon>
        <taxon>Hyphomicrobiales</taxon>
        <taxon>Phyllobacteriaceae</taxon>
        <taxon>Tianweitania</taxon>
    </lineage>
</organism>
<keyword evidence="3" id="KW-1185">Reference proteome</keyword>
<keyword evidence="1" id="KW-0472">Membrane</keyword>
<gene>
    <name evidence="2" type="ORF">GCM10016234_15610</name>
</gene>
<proteinExistence type="predicted"/>
<dbReference type="EMBL" id="BMZQ01000001">
    <property type="protein sequence ID" value="GHD11928.1"/>
    <property type="molecule type" value="Genomic_DNA"/>
</dbReference>
<sequence>MSEPQRSDEPKGSGLSLLNIIRDVRSAEADRADVVVELREAERMRLELMVQELQPVLSEVDASDPRFDFVISSGLQPRFWIDAASHVAMGRDRRTYRFVRDTRLGRVVLADSSDLKPVAEQVARYIAERIVERQRLLDGEVVRIGGTPEGSGESAAHEAKRMPREWSMLLGGLALIGAGALVGLSVAAAYAWLQGWPLIPG</sequence>
<evidence type="ECO:0000256" key="1">
    <source>
        <dbReference type="SAM" id="Phobius"/>
    </source>
</evidence>
<keyword evidence="1" id="KW-0812">Transmembrane</keyword>
<protein>
    <submittedName>
        <fullName evidence="2">Uncharacterized protein</fullName>
    </submittedName>
</protein>
<dbReference type="Proteomes" id="UP000630142">
    <property type="component" value="Unassembled WGS sequence"/>
</dbReference>
<name>A0A8J3DQI5_9HYPH</name>
<evidence type="ECO:0000313" key="3">
    <source>
        <dbReference type="Proteomes" id="UP000630142"/>
    </source>
</evidence>
<dbReference type="AlphaFoldDB" id="A0A8J3DQI5"/>
<keyword evidence="1" id="KW-1133">Transmembrane helix</keyword>
<accession>A0A8J3DQI5</accession>
<reference evidence="2" key="2">
    <citation type="submission" date="2020-09" db="EMBL/GenBank/DDBJ databases">
        <authorList>
            <person name="Sun Q."/>
            <person name="Kim S."/>
        </authorList>
    </citation>
    <scope>NUCLEOTIDE SEQUENCE</scope>
    <source>
        <strain evidence="2">KCTC 42249</strain>
    </source>
</reference>
<reference evidence="2" key="1">
    <citation type="journal article" date="2014" name="Int. J. Syst. Evol. Microbiol.">
        <title>Complete genome sequence of Corynebacterium casei LMG S-19264T (=DSM 44701T), isolated from a smear-ripened cheese.</title>
        <authorList>
            <consortium name="US DOE Joint Genome Institute (JGI-PGF)"/>
            <person name="Walter F."/>
            <person name="Albersmeier A."/>
            <person name="Kalinowski J."/>
            <person name="Ruckert C."/>
        </authorList>
    </citation>
    <scope>NUCLEOTIDE SEQUENCE</scope>
    <source>
        <strain evidence="2">KCTC 42249</strain>
    </source>
</reference>
<feature type="transmembrane region" description="Helical" evidence="1">
    <location>
        <begin position="169"/>
        <end position="193"/>
    </location>
</feature>
<comment type="caution">
    <text evidence="2">The sequence shown here is derived from an EMBL/GenBank/DDBJ whole genome shotgun (WGS) entry which is preliminary data.</text>
</comment>
<evidence type="ECO:0000313" key="2">
    <source>
        <dbReference type="EMBL" id="GHD11928.1"/>
    </source>
</evidence>